<evidence type="ECO:0000256" key="2">
    <source>
        <dbReference type="ARBA" id="ARBA00022963"/>
    </source>
</evidence>
<dbReference type="GO" id="GO:0016042">
    <property type="term" value="P:lipid catabolic process"/>
    <property type="evidence" value="ECO:0007669"/>
    <property type="project" value="UniProtKB-KW"/>
</dbReference>
<gene>
    <name evidence="5" type="ORF">S01H1_34215</name>
</gene>
<reference evidence="5" key="1">
    <citation type="journal article" date="2014" name="Front. Microbiol.">
        <title>High frequency of phylogenetically diverse reductive dehalogenase-homologous genes in deep subseafloor sedimentary metagenomes.</title>
        <authorList>
            <person name="Kawai M."/>
            <person name="Futagami T."/>
            <person name="Toyoda A."/>
            <person name="Takaki Y."/>
            <person name="Nishi S."/>
            <person name="Hori S."/>
            <person name="Arai W."/>
            <person name="Tsubouchi T."/>
            <person name="Morono Y."/>
            <person name="Uchiyama I."/>
            <person name="Ito T."/>
            <person name="Fujiyama A."/>
            <person name="Inagaki F."/>
            <person name="Takami H."/>
        </authorList>
    </citation>
    <scope>NUCLEOTIDE SEQUENCE</scope>
    <source>
        <strain evidence="5">Expedition CK06-06</strain>
    </source>
</reference>
<dbReference type="Gene3D" id="3.40.1090.10">
    <property type="entry name" value="Cytosolic phospholipase A2 catalytic domain"/>
    <property type="match status" value="1"/>
</dbReference>
<proteinExistence type="predicted"/>
<comment type="caution">
    <text evidence="5">The sequence shown here is derived from an EMBL/GenBank/DDBJ whole genome shotgun (WGS) entry which is preliminary data.</text>
</comment>
<keyword evidence="3" id="KW-0443">Lipid metabolism</keyword>
<name>X0U7Y4_9ZZZZ</name>
<dbReference type="PANTHER" id="PTHR14226">
    <property type="entry name" value="NEUROPATHY TARGET ESTERASE/SWISS CHEESE D.MELANOGASTER"/>
    <property type="match status" value="1"/>
</dbReference>
<protein>
    <recommendedName>
        <fullName evidence="4">PNPLA domain-containing protein</fullName>
    </recommendedName>
</protein>
<dbReference type="InterPro" id="IPR050301">
    <property type="entry name" value="NTE"/>
</dbReference>
<dbReference type="PROSITE" id="PS51635">
    <property type="entry name" value="PNPLA"/>
    <property type="match status" value="1"/>
</dbReference>
<evidence type="ECO:0000256" key="1">
    <source>
        <dbReference type="ARBA" id="ARBA00022801"/>
    </source>
</evidence>
<dbReference type="SUPFAM" id="SSF52151">
    <property type="entry name" value="FabD/lysophospholipase-like"/>
    <property type="match status" value="1"/>
</dbReference>
<keyword evidence="2" id="KW-0442">Lipid degradation</keyword>
<dbReference type="AlphaFoldDB" id="X0U7Y4"/>
<organism evidence="5">
    <name type="scientific">marine sediment metagenome</name>
    <dbReference type="NCBI Taxonomy" id="412755"/>
    <lineage>
        <taxon>unclassified sequences</taxon>
        <taxon>metagenomes</taxon>
        <taxon>ecological metagenomes</taxon>
    </lineage>
</organism>
<dbReference type="GO" id="GO:0016787">
    <property type="term" value="F:hydrolase activity"/>
    <property type="evidence" value="ECO:0007669"/>
    <property type="project" value="UniProtKB-KW"/>
</dbReference>
<dbReference type="InterPro" id="IPR002641">
    <property type="entry name" value="PNPLA_dom"/>
</dbReference>
<sequence length="181" mass="20247">MPKLAIMKGEKLAQIVERFTDHKTFSDCKIPLAITTTDIESGDEIVFTSGNMQKIIRASCSWPGFFPPVEVEGKFLSDGGVRNSVPVKWAKKLGATFTIAVKLGFAPQAIKADNIFQMMIQSIQIMGEELDKYQSMQADVIIEPDLKGINQLDFDKTREIILSGEVAAEREIKKIKRLLRI</sequence>
<dbReference type="PANTHER" id="PTHR14226:SF76">
    <property type="entry name" value="NTE FAMILY PROTEIN RSSA"/>
    <property type="match status" value="1"/>
</dbReference>
<feature type="domain" description="PNPLA" evidence="4">
    <location>
        <begin position="1"/>
        <end position="91"/>
    </location>
</feature>
<evidence type="ECO:0000313" key="5">
    <source>
        <dbReference type="EMBL" id="GAG01914.1"/>
    </source>
</evidence>
<evidence type="ECO:0000256" key="3">
    <source>
        <dbReference type="ARBA" id="ARBA00023098"/>
    </source>
</evidence>
<accession>X0U7Y4</accession>
<dbReference type="InterPro" id="IPR016035">
    <property type="entry name" value="Acyl_Trfase/lysoPLipase"/>
</dbReference>
<dbReference type="EMBL" id="BARS01021288">
    <property type="protein sequence ID" value="GAG01914.1"/>
    <property type="molecule type" value="Genomic_DNA"/>
</dbReference>
<evidence type="ECO:0000259" key="4">
    <source>
        <dbReference type="PROSITE" id="PS51635"/>
    </source>
</evidence>
<dbReference type="Pfam" id="PF01734">
    <property type="entry name" value="Patatin"/>
    <property type="match status" value="1"/>
</dbReference>
<keyword evidence="1" id="KW-0378">Hydrolase</keyword>